<organism evidence="2 3">
    <name type="scientific">Chromatocurvus halotolerans</name>
    <dbReference type="NCBI Taxonomy" id="1132028"/>
    <lineage>
        <taxon>Bacteria</taxon>
        <taxon>Pseudomonadati</taxon>
        <taxon>Pseudomonadota</taxon>
        <taxon>Gammaproteobacteria</taxon>
        <taxon>Cellvibrionales</taxon>
        <taxon>Halieaceae</taxon>
        <taxon>Chromatocurvus</taxon>
    </lineage>
</organism>
<name>A0A4R2L691_9GAMM</name>
<feature type="transmembrane region" description="Helical" evidence="1">
    <location>
        <begin position="191"/>
        <end position="213"/>
    </location>
</feature>
<dbReference type="AlphaFoldDB" id="A0A4R2L691"/>
<feature type="transmembrane region" description="Helical" evidence="1">
    <location>
        <begin position="244"/>
        <end position="269"/>
    </location>
</feature>
<feature type="transmembrane region" description="Helical" evidence="1">
    <location>
        <begin position="220"/>
        <end position="238"/>
    </location>
</feature>
<evidence type="ECO:0000313" key="3">
    <source>
        <dbReference type="Proteomes" id="UP000294980"/>
    </source>
</evidence>
<keyword evidence="1" id="KW-1133">Transmembrane helix</keyword>
<evidence type="ECO:0000256" key="1">
    <source>
        <dbReference type="SAM" id="Phobius"/>
    </source>
</evidence>
<feature type="transmembrane region" description="Helical" evidence="1">
    <location>
        <begin position="95"/>
        <end position="117"/>
    </location>
</feature>
<evidence type="ECO:0000313" key="2">
    <source>
        <dbReference type="EMBL" id="TCO74725.1"/>
    </source>
</evidence>
<dbReference type="Proteomes" id="UP000294980">
    <property type="component" value="Unassembled WGS sequence"/>
</dbReference>
<sequence length="296" mass="31299">MKGLASFVMSGRYRALLVAMASSGSLLFCWLGAAVTALVTLRRGPAQGAWILMWASLPALVVTRMSGDTTPLALLAGTFVLALVLRLSVSLALAVLASALVGVITGLLTLAFGGAMLEQLSAVFADFVRALQQANNADGVTLVAPGVTQLAGMIGAANAALSVLCLMLARYWQAALYNPGGFAGEFRELRYPVGVMASLVVGALALASMGLVYRSWSVNLLIPVSVIGFALLHAWAAVKGRGTFWLTAMYVAWLLFDAAKLMLVGLAVVDAWVDFRRRWLGADRDDRDDDTSGRDD</sequence>
<dbReference type="RefSeq" id="WP_117318795.1">
    <property type="nucleotide sequence ID" value="NZ_QQSW01000015.1"/>
</dbReference>
<gene>
    <name evidence="2" type="ORF">EV688_11285</name>
</gene>
<feature type="transmembrane region" description="Helical" evidence="1">
    <location>
        <begin position="72"/>
        <end position="89"/>
    </location>
</feature>
<protein>
    <submittedName>
        <fullName evidence="2">Uncharacterized protein</fullName>
    </submittedName>
</protein>
<reference evidence="2 3" key="1">
    <citation type="submission" date="2019-03" db="EMBL/GenBank/DDBJ databases">
        <title>Genomic Encyclopedia of Type Strains, Phase IV (KMG-IV): sequencing the most valuable type-strain genomes for metagenomic binning, comparative biology and taxonomic classification.</title>
        <authorList>
            <person name="Goeker M."/>
        </authorList>
    </citation>
    <scope>NUCLEOTIDE SEQUENCE [LARGE SCALE GENOMIC DNA]</scope>
    <source>
        <strain evidence="2 3">DSM 23344</strain>
    </source>
</reference>
<dbReference type="EMBL" id="SLWX01000012">
    <property type="protein sequence ID" value="TCO74725.1"/>
    <property type="molecule type" value="Genomic_DNA"/>
</dbReference>
<keyword evidence="3" id="KW-1185">Reference proteome</keyword>
<proteinExistence type="predicted"/>
<comment type="caution">
    <text evidence="2">The sequence shown here is derived from an EMBL/GenBank/DDBJ whole genome shotgun (WGS) entry which is preliminary data.</text>
</comment>
<dbReference type="OrthoDB" id="5659946at2"/>
<feature type="transmembrane region" description="Helical" evidence="1">
    <location>
        <begin position="150"/>
        <end position="171"/>
    </location>
</feature>
<keyword evidence="1" id="KW-0472">Membrane</keyword>
<keyword evidence="1" id="KW-0812">Transmembrane</keyword>
<accession>A0A4R2L691</accession>